<organism evidence="3 4">
    <name type="scientific">Adineta ricciae</name>
    <name type="common">Rotifer</name>
    <dbReference type="NCBI Taxonomy" id="249248"/>
    <lineage>
        <taxon>Eukaryota</taxon>
        <taxon>Metazoa</taxon>
        <taxon>Spiralia</taxon>
        <taxon>Gnathifera</taxon>
        <taxon>Rotifera</taxon>
        <taxon>Eurotatoria</taxon>
        <taxon>Bdelloidea</taxon>
        <taxon>Adinetida</taxon>
        <taxon>Adinetidae</taxon>
        <taxon>Adineta</taxon>
    </lineage>
</organism>
<protein>
    <submittedName>
        <fullName evidence="3">Uncharacterized protein</fullName>
    </submittedName>
</protein>
<dbReference type="Proteomes" id="UP000663828">
    <property type="component" value="Unassembled WGS sequence"/>
</dbReference>
<feature type="region of interest" description="Disordered" evidence="1">
    <location>
        <begin position="1720"/>
        <end position="1747"/>
    </location>
</feature>
<feature type="compositionally biased region" description="Low complexity" evidence="1">
    <location>
        <begin position="1736"/>
        <end position="1747"/>
    </location>
</feature>
<feature type="compositionally biased region" description="Polar residues" evidence="1">
    <location>
        <begin position="829"/>
        <end position="839"/>
    </location>
</feature>
<dbReference type="EMBL" id="CAJNOR010001072">
    <property type="protein sequence ID" value="CAF1069192.1"/>
    <property type="molecule type" value="Genomic_DNA"/>
</dbReference>
<feature type="region of interest" description="Disordered" evidence="1">
    <location>
        <begin position="1314"/>
        <end position="1364"/>
    </location>
</feature>
<feature type="region of interest" description="Disordered" evidence="1">
    <location>
        <begin position="1473"/>
        <end position="1514"/>
    </location>
</feature>
<feature type="region of interest" description="Disordered" evidence="1">
    <location>
        <begin position="2003"/>
        <end position="2040"/>
    </location>
</feature>
<evidence type="ECO:0000313" key="2">
    <source>
        <dbReference type="EMBL" id="CAF0835128.1"/>
    </source>
</evidence>
<feature type="region of interest" description="Disordered" evidence="1">
    <location>
        <begin position="1847"/>
        <end position="1902"/>
    </location>
</feature>
<feature type="compositionally biased region" description="Basic and acidic residues" evidence="1">
    <location>
        <begin position="1552"/>
        <end position="1564"/>
    </location>
</feature>
<keyword evidence="4" id="KW-1185">Reference proteome</keyword>
<feature type="region of interest" description="Disordered" evidence="1">
    <location>
        <begin position="1259"/>
        <end position="1290"/>
    </location>
</feature>
<feature type="compositionally biased region" description="Basic residues" evidence="1">
    <location>
        <begin position="1486"/>
        <end position="1497"/>
    </location>
</feature>
<feature type="region of interest" description="Disordered" evidence="1">
    <location>
        <begin position="2127"/>
        <end position="2157"/>
    </location>
</feature>
<proteinExistence type="predicted"/>
<feature type="compositionally biased region" description="Basic residues" evidence="1">
    <location>
        <begin position="1110"/>
        <end position="1120"/>
    </location>
</feature>
<feature type="compositionally biased region" description="Basic residues" evidence="1">
    <location>
        <begin position="2009"/>
        <end position="2022"/>
    </location>
</feature>
<accession>A0A814LTY5</accession>
<feature type="compositionally biased region" description="Polar residues" evidence="1">
    <location>
        <begin position="1885"/>
        <end position="1902"/>
    </location>
</feature>
<feature type="compositionally biased region" description="Polar residues" evidence="1">
    <location>
        <begin position="1316"/>
        <end position="1335"/>
    </location>
</feature>
<feature type="compositionally biased region" description="Acidic residues" evidence="1">
    <location>
        <begin position="2148"/>
        <end position="2157"/>
    </location>
</feature>
<feature type="compositionally biased region" description="Basic and acidic residues" evidence="1">
    <location>
        <begin position="1260"/>
        <end position="1281"/>
    </location>
</feature>
<comment type="caution">
    <text evidence="3">The sequence shown here is derived from an EMBL/GenBank/DDBJ whole genome shotgun (WGS) entry which is preliminary data.</text>
</comment>
<gene>
    <name evidence="2" type="ORF">EDS130_LOCUS6544</name>
    <name evidence="3" type="ORF">XAT740_LOCUS16712</name>
</gene>
<evidence type="ECO:0000256" key="1">
    <source>
        <dbReference type="SAM" id="MobiDB-lite"/>
    </source>
</evidence>
<feature type="region of interest" description="Disordered" evidence="1">
    <location>
        <begin position="1094"/>
        <end position="1126"/>
    </location>
</feature>
<dbReference type="EMBL" id="CAJNOJ010000019">
    <property type="protein sequence ID" value="CAF0835128.1"/>
    <property type="molecule type" value="Genomic_DNA"/>
</dbReference>
<feature type="region of interest" description="Disordered" evidence="1">
    <location>
        <begin position="2291"/>
        <end position="2324"/>
    </location>
</feature>
<sequence>MMNSCNNYDNKHIDCDEQYSGVTTKRTNVNDGREYQRGKEKGEREIQEDDVKRKLSIDEQEKERERQIQKSIDLVTSFQSEQYNCPIVNNSMTNLVSTSFNSNILPAANRSRHSLYASYPTYAMNPHYQDYEPVYSPIPRTASSLSPYRKTHYLDESDEEILNDEIVQITYLDHYPTLIERWGEDTKTVVRQDGDLKIEDYVEFEELEPTVTEEISYEITYSGDQIQSTRETHHTRVESRNFRKIKKRRTKRKRIATPNLHSIIQTGDNFSKLNNDLPGDNHQFSARNYLADKCIPSTTSDGQCSNFDIIAEDVSKERISPKFADHQNTDLFNKTRSECCDNANNEVDHHHRSYFNVEKQTRVLQNNHEMISIAPPSINQFNQDQSNLLASEFLPTVPNHQIQFFKLNENQPTEEKLNDECVRIDNEANLLSKSSQSKANEAMTTSSLPSTDMKINRQSITKEQERTNSITSSPEVVEKQTTNIFERSMTKIPVEQQQLDFNENEPTITCSALELGKTELNINQQSLTSTGTSLADDNVELLLNFLLNTTEPDRTTRFNTDPSAIIHFLTENNLRSSSSRNTTYKDPMESDNTMVPAGQTVDTAHTMIEDINNPSGSLTKLSPELLTLPTLSAAQIDKSASSPVNTNAEPSILNELLKESKLESIPLAPELSRLMNTVQHCIQTSSPVSTESLTNVFPSNLLQNQYLPFDDIQVVEEKDFFDLTKVYFELQEQRRLQTLDNNIELTVKQSDTDVPTESCKLESFSIVSNLPFKEYHQIFGISNIIDNTADQICYITLSDESEDEQMKSTNKPSQIEEQSQSIYIGEASPSDTNESNELEYQSKDPYTEDETCEPDSNLIITDLQLYFLETIEEEDEPLSSSENSHVTVININTDSNATCDSLPTQLSTIALEKLPETETRSSSVTTADDISANTSDLTLSDERTLGSEHSCHIADKQIQDIDQEQQPFVLSDPSWPSTTIPHTTFHRKSSTDVSEKPYSQQPQTLNDDYPWYPSHYSIVDAEVRIAQIYNLLAFGHQQTFLSTIVEAAAESDEQVITHDEDVHHVLRHQEHIRSSLVPALVAPMPIYSIHSDISTSTMSSAAPQTANTSSKRKHRRKKKEKRENISSDLTEDIEEYVLLEQNEKSVDEIDSNSTTFSAETKENNHIHERIVPSHRAWYSTQYKIADTESERLLFTQPASTIDETGQIETEQKLQFLYDDYPWYSSYYTIVDAETKLAQLHSLLDFSRKQSTLLTSVQHQNQERKTTHEDSFQIAQHHERTHSSATQIHVPSLPPSISITEISISSNIDSAPAVAHEQSQAVTPMSSVASQPTGTTIKKKHKKKKKEELSSDISEPTLSNDHKQDNLAQAEVSLIELPEKLSHSNDVISNTISSVDLHLRYSLLLDRLETLIQPFIVSSPDVIETKRETVDSTALESEEVEQHSIDDTFTAFSPATSTKSVSYSDINVESTIVHDHSTPLQTTTATNKKRHRRRKKARKESVLGDTTESTTTDISIQDQEYHSNVKIDILPELKQILESEIKSAKSKKKSSKKKNEINAAHDRKSTPTPPPPEPIRPSAPPSLTIPTKSTATKQTSLLVAEEEDDDGFQLVTHRKRLRSGASCEKMSPLTIDTSKLAPAPRIDAKKIAIVYEDQSLLIPSNTAYKTPISPEKIENKPVFAPQSALQEERLKVQNIFIPPPVINSLDEDDDDDGFQVVRHRRRMKSAPGSDKARVHSLTKTSSTQTSDTDVNVKSVTIHERPNSTSRSIPRTHIVSTSPSKTIQHETRQSLLITKKFQPSTLNTCDTIVEKPIAKDNDSNAPKAARQSKARHLRTTLTIFNKSNLVSTTDKSSTETLVKDYDTPQSTAKTSSTTPNDADSIHLTAEDPSSQSHLPSASDETSSTANSYEIIATPHLEPVQDADESQILLQTDKSSTSLIIVLKESTGSSDENSIKDNLAQTPKSVEFMDPTSPFNEIPTPKMEIPIEPIPEIQLLTTTTHVEDRQVTTVSNKRKSKSRKKKTLIKTKDDDEDISTSSTTTSISSHITHINLDSPQSLSKANFSTNDKLDLFLPDYIREKLNGSETYSSSSVHSHDEHDVTSAASSFEFIPARKSRPKMLAKDHEAKTLLTNEFDSPSTPQTYADHQATSTDDDANDNENIHDEDDEFIIQVIDLEEPEKTPMQNIDNILSRGFYLWLQEGQALSQPSDKSTSSSSSSKYQSNHLQHIVIQPTETDEDEDSWNSNEIVRSTYITGNQPEKKIHMTSAYVINHPQSNSTTSWYEISAHNRRSHDDLARFDSDGHDHTERHQNRSQQSNTRSQQCNSTNGYHHQQTMVMLDEFQESLLEDLYRQSTKDSNHAIHFDDWAHFFENEFEIEFTSPLECFYTRPYDEDTLVCEVIPMHHSIRDHESRYGDFSTMNNDIILTEPVVHYASQKLKPSDCFQRSRHQESTPAAYDNDEILITHSPNGLSRRMNS</sequence>
<dbReference type="Proteomes" id="UP000663852">
    <property type="component" value="Unassembled WGS sequence"/>
</dbReference>
<evidence type="ECO:0000313" key="4">
    <source>
        <dbReference type="Proteomes" id="UP000663828"/>
    </source>
</evidence>
<feature type="compositionally biased region" description="Basic and acidic residues" evidence="1">
    <location>
        <begin position="2291"/>
        <end position="2307"/>
    </location>
</feature>
<feature type="compositionally biased region" description="Low complexity" evidence="1">
    <location>
        <begin position="2309"/>
        <end position="2324"/>
    </location>
</feature>
<feature type="compositionally biased region" description="Polar residues" evidence="1">
    <location>
        <begin position="1094"/>
        <end position="1109"/>
    </location>
</feature>
<reference evidence="3" key="1">
    <citation type="submission" date="2021-02" db="EMBL/GenBank/DDBJ databases">
        <authorList>
            <person name="Nowell W R."/>
        </authorList>
    </citation>
    <scope>NUCLEOTIDE SEQUENCE</scope>
</reference>
<feature type="compositionally biased region" description="Polar residues" evidence="1">
    <location>
        <begin position="2127"/>
        <end position="2147"/>
    </location>
</feature>
<feature type="region of interest" description="Disordered" evidence="1">
    <location>
        <begin position="1541"/>
        <end position="1588"/>
    </location>
</feature>
<feature type="compositionally biased region" description="Basic and acidic residues" evidence="1">
    <location>
        <begin position="31"/>
        <end position="65"/>
    </location>
</feature>
<dbReference type="OrthoDB" id="10072487at2759"/>
<name>A0A814LTY5_ADIRI</name>
<evidence type="ECO:0000313" key="3">
    <source>
        <dbReference type="EMBL" id="CAF1069192.1"/>
    </source>
</evidence>
<feature type="region of interest" description="Disordered" evidence="1">
    <location>
        <begin position="26"/>
        <end position="65"/>
    </location>
</feature>
<feature type="region of interest" description="Disordered" evidence="1">
    <location>
        <begin position="826"/>
        <end position="854"/>
    </location>
</feature>
<feature type="compositionally biased region" description="Low complexity" evidence="1">
    <location>
        <begin position="1504"/>
        <end position="1514"/>
    </location>
</feature>
<feature type="compositionally biased region" description="Polar residues" evidence="1">
    <location>
        <begin position="1861"/>
        <end position="1875"/>
    </location>
</feature>
<feature type="region of interest" description="Disordered" evidence="1">
    <location>
        <begin position="980"/>
        <end position="1002"/>
    </location>
</feature>
<feature type="compositionally biased region" description="Pro residues" evidence="1">
    <location>
        <begin position="1566"/>
        <end position="1579"/>
    </location>
</feature>